<organism evidence="1 2">
    <name type="scientific">Neurospora tetraspora</name>
    <dbReference type="NCBI Taxonomy" id="94610"/>
    <lineage>
        <taxon>Eukaryota</taxon>
        <taxon>Fungi</taxon>
        <taxon>Dikarya</taxon>
        <taxon>Ascomycota</taxon>
        <taxon>Pezizomycotina</taxon>
        <taxon>Sordariomycetes</taxon>
        <taxon>Sordariomycetidae</taxon>
        <taxon>Sordariales</taxon>
        <taxon>Sordariaceae</taxon>
        <taxon>Neurospora</taxon>
    </lineage>
</organism>
<comment type="caution">
    <text evidence="1">The sequence shown here is derived from an EMBL/GenBank/DDBJ whole genome shotgun (WGS) entry which is preliminary data.</text>
</comment>
<reference evidence="1" key="1">
    <citation type="journal article" date="2023" name="Mol. Phylogenet. Evol.">
        <title>Genome-scale phylogeny and comparative genomics of the fungal order Sordariales.</title>
        <authorList>
            <person name="Hensen N."/>
            <person name="Bonometti L."/>
            <person name="Westerberg I."/>
            <person name="Brannstrom I.O."/>
            <person name="Guillou S."/>
            <person name="Cros-Aarteil S."/>
            <person name="Calhoun S."/>
            <person name="Haridas S."/>
            <person name="Kuo A."/>
            <person name="Mondo S."/>
            <person name="Pangilinan J."/>
            <person name="Riley R."/>
            <person name="LaButti K."/>
            <person name="Andreopoulos B."/>
            <person name="Lipzen A."/>
            <person name="Chen C."/>
            <person name="Yan M."/>
            <person name="Daum C."/>
            <person name="Ng V."/>
            <person name="Clum A."/>
            <person name="Steindorff A."/>
            <person name="Ohm R.A."/>
            <person name="Martin F."/>
            <person name="Silar P."/>
            <person name="Natvig D.O."/>
            <person name="Lalanne C."/>
            <person name="Gautier V."/>
            <person name="Ament-Velasquez S.L."/>
            <person name="Kruys A."/>
            <person name="Hutchinson M.I."/>
            <person name="Powell A.J."/>
            <person name="Barry K."/>
            <person name="Miller A.N."/>
            <person name="Grigoriev I.V."/>
            <person name="Debuchy R."/>
            <person name="Gladieux P."/>
            <person name="Hiltunen Thoren M."/>
            <person name="Johannesson H."/>
        </authorList>
    </citation>
    <scope>NUCLEOTIDE SEQUENCE</scope>
    <source>
        <strain evidence="1">CBS 560.94</strain>
    </source>
</reference>
<accession>A0AAE0JPE5</accession>
<evidence type="ECO:0008006" key="3">
    <source>
        <dbReference type="Google" id="ProtNLM"/>
    </source>
</evidence>
<sequence>MGSVNIPELFSLCHCPFRVCTTVNSSRYKPHLHPNDLDISITHQDHSNIRLHTAIMLITNLHALVALIPLVASLPSMPSFMNKLKSLSSRDDQCPFPDSYKITSLQVWTPKNGNTHPIVVDFQYADDLTKIATSCHYNGTQPNVGPEGLAPRYACENPTVQFQWIQKTSMLSIIELACPNTPESGFMALDQMTPRLSCVDTSNTTPFGEGSQCFSLDFAILRNFTALDPIQPPGGN</sequence>
<evidence type="ECO:0000313" key="1">
    <source>
        <dbReference type="EMBL" id="KAK3355033.1"/>
    </source>
</evidence>
<dbReference type="AlphaFoldDB" id="A0AAE0JPE5"/>
<dbReference type="EMBL" id="JAUEPP010000001">
    <property type="protein sequence ID" value="KAK3355033.1"/>
    <property type="molecule type" value="Genomic_DNA"/>
</dbReference>
<dbReference type="RefSeq" id="XP_062686411.1">
    <property type="nucleotide sequence ID" value="XM_062826005.1"/>
</dbReference>
<keyword evidence="2" id="KW-1185">Reference proteome</keyword>
<evidence type="ECO:0000313" key="2">
    <source>
        <dbReference type="Proteomes" id="UP001278500"/>
    </source>
</evidence>
<dbReference type="Proteomes" id="UP001278500">
    <property type="component" value="Unassembled WGS sequence"/>
</dbReference>
<dbReference type="GeneID" id="87863159"/>
<gene>
    <name evidence="1" type="ORF">B0H65DRAFT_450511</name>
</gene>
<reference evidence="1" key="2">
    <citation type="submission" date="2023-06" db="EMBL/GenBank/DDBJ databases">
        <authorList>
            <consortium name="Lawrence Berkeley National Laboratory"/>
            <person name="Haridas S."/>
            <person name="Hensen N."/>
            <person name="Bonometti L."/>
            <person name="Westerberg I."/>
            <person name="Brannstrom I.O."/>
            <person name="Guillou S."/>
            <person name="Cros-Aarteil S."/>
            <person name="Calhoun S."/>
            <person name="Kuo A."/>
            <person name="Mondo S."/>
            <person name="Pangilinan J."/>
            <person name="Riley R."/>
            <person name="Labutti K."/>
            <person name="Andreopoulos B."/>
            <person name="Lipzen A."/>
            <person name="Chen C."/>
            <person name="Yanf M."/>
            <person name="Daum C."/>
            <person name="Ng V."/>
            <person name="Clum A."/>
            <person name="Steindorff A."/>
            <person name="Ohm R."/>
            <person name="Martin F."/>
            <person name="Silar P."/>
            <person name="Natvig D."/>
            <person name="Lalanne C."/>
            <person name="Gautier V."/>
            <person name="Ament-Velasquez S.L."/>
            <person name="Kruys A."/>
            <person name="Hutchinson M.I."/>
            <person name="Powell A.J."/>
            <person name="Barry K."/>
            <person name="Miller A.N."/>
            <person name="Grigoriev I.V."/>
            <person name="Debuchy R."/>
            <person name="Gladieux P."/>
            <person name="Thoren M.H."/>
            <person name="Johannesson H."/>
        </authorList>
    </citation>
    <scope>NUCLEOTIDE SEQUENCE</scope>
    <source>
        <strain evidence="1">CBS 560.94</strain>
    </source>
</reference>
<name>A0AAE0JPE5_9PEZI</name>
<proteinExistence type="predicted"/>
<protein>
    <recommendedName>
        <fullName evidence="3">AA1-like domain-containing protein</fullName>
    </recommendedName>
</protein>